<dbReference type="GO" id="GO:0008270">
    <property type="term" value="F:zinc ion binding"/>
    <property type="evidence" value="ECO:0007669"/>
    <property type="project" value="UniProtKB-KW"/>
</dbReference>
<evidence type="ECO:0000313" key="8">
    <source>
        <dbReference type="Proteomes" id="UP000525319"/>
    </source>
</evidence>
<dbReference type="InterPro" id="IPR013087">
    <property type="entry name" value="Znf_C2H2_type"/>
</dbReference>
<dbReference type="OrthoDB" id="9199459at2759"/>
<feature type="non-terminal residue" evidence="7">
    <location>
        <position position="1"/>
    </location>
</feature>
<evidence type="ECO:0000259" key="6">
    <source>
        <dbReference type="PROSITE" id="PS50157"/>
    </source>
</evidence>
<dbReference type="PROSITE" id="PS50157">
    <property type="entry name" value="ZINC_FINGER_C2H2_2"/>
    <property type="match status" value="2"/>
</dbReference>
<dbReference type="PANTHER" id="PTHR23226:SF371">
    <property type="entry name" value="ZINC FINGER PROTEIN 112-LIKE PROTEIN"/>
    <property type="match status" value="1"/>
</dbReference>
<dbReference type="PANTHER" id="PTHR23226">
    <property type="entry name" value="ZINC FINGER AND SCAN DOMAIN-CONTAINING"/>
    <property type="match status" value="1"/>
</dbReference>
<dbReference type="SMART" id="SM00355">
    <property type="entry name" value="ZnF_C2H2"/>
    <property type="match status" value="2"/>
</dbReference>
<keyword evidence="4" id="KW-0862">Zinc</keyword>
<evidence type="ECO:0000256" key="4">
    <source>
        <dbReference type="ARBA" id="ARBA00022833"/>
    </source>
</evidence>
<dbReference type="GO" id="GO:0000981">
    <property type="term" value="F:DNA-binding transcription factor activity, RNA polymerase II-specific"/>
    <property type="evidence" value="ECO:0007669"/>
    <property type="project" value="TreeGrafter"/>
</dbReference>
<dbReference type="FunFam" id="3.30.160.60:FF:000624">
    <property type="entry name" value="zinc finger protein 697"/>
    <property type="match status" value="1"/>
</dbReference>
<dbReference type="PROSITE" id="PS00028">
    <property type="entry name" value="ZINC_FINGER_C2H2_1"/>
    <property type="match status" value="2"/>
</dbReference>
<gene>
    <name evidence="7" type="primary">Znf417</name>
    <name evidence="7" type="ORF">DRYBRU_R06706</name>
</gene>
<keyword evidence="2" id="KW-0677">Repeat</keyword>
<feature type="non-terminal residue" evidence="7">
    <location>
        <position position="74"/>
    </location>
</feature>
<organism evidence="7 8">
    <name type="scientific">Drymodes brunneopygia</name>
    <dbReference type="NCBI Taxonomy" id="626378"/>
    <lineage>
        <taxon>Eukaryota</taxon>
        <taxon>Metazoa</taxon>
        <taxon>Chordata</taxon>
        <taxon>Craniata</taxon>
        <taxon>Vertebrata</taxon>
        <taxon>Euteleostomi</taxon>
        <taxon>Archelosauria</taxon>
        <taxon>Archosauria</taxon>
        <taxon>Dinosauria</taxon>
        <taxon>Saurischia</taxon>
        <taxon>Theropoda</taxon>
        <taxon>Coelurosauria</taxon>
        <taxon>Aves</taxon>
        <taxon>Neognathae</taxon>
        <taxon>Neoaves</taxon>
        <taxon>Telluraves</taxon>
        <taxon>Australaves</taxon>
        <taxon>Passeriformes</taxon>
        <taxon>Petroicidae</taxon>
        <taxon>Drymodes</taxon>
    </lineage>
</organism>
<feature type="domain" description="C2H2-type" evidence="6">
    <location>
        <begin position="52"/>
        <end position="74"/>
    </location>
</feature>
<evidence type="ECO:0000256" key="3">
    <source>
        <dbReference type="ARBA" id="ARBA00022771"/>
    </source>
</evidence>
<keyword evidence="1" id="KW-0479">Metal-binding</keyword>
<protein>
    <submittedName>
        <fullName evidence="7">ZN417 protein</fullName>
    </submittedName>
</protein>
<dbReference type="Pfam" id="PF00096">
    <property type="entry name" value="zf-C2H2"/>
    <property type="match status" value="2"/>
</dbReference>
<evidence type="ECO:0000256" key="5">
    <source>
        <dbReference type="PROSITE-ProRule" id="PRU00042"/>
    </source>
</evidence>
<dbReference type="Gene3D" id="3.30.160.60">
    <property type="entry name" value="Classic Zinc Finger"/>
    <property type="match status" value="2"/>
</dbReference>
<keyword evidence="8" id="KW-1185">Reference proteome</keyword>
<accession>A0A7L3K3D5</accession>
<dbReference type="InterPro" id="IPR036236">
    <property type="entry name" value="Znf_C2H2_sf"/>
</dbReference>
<sequence length="74" mass="8856">ERPSLSREGGRRSRQITELVEKPQKCLECGKSFRWRSHLSQHERIHTGQRPYECGECGKSMRNSFHLLRHMRIH</sequence>
<reference evidence="7 8" key="1">
    <citation type="submission" date="2019-09" db="EMBL/GenBank/DDBJ databases">
        <title>Bird 10,000 Genomes (B10K) Project - Family phase.</title>
        <authorList>
            <person name="Zhang G."/>
        </authorList>
    </citation>
    <scope>NUCLEOTIDE SEQUENCE [LARGE SCALE GENOMIC DNA]</scope>
    <source>
        <strain evidence="7">B10K-DU-030-03</strain>
    </source>
</reference>
<evidence type="ECO:0000313" key="7">
    <source>
        <dbReference type="EMBL" id="NXU35060.1"/>
    </source>
</evidence>
<feature type="domain" description="C2H2-type" evidence="6">
    <location>
        <begin position="24"/>
        <end position="51"/>
    </location>
</feature>
<dbReference type="GO" id="GO:0000978">
    <property type="term" value="F:RNA polymerase II cis-regulatory region sequence-specific DNA binding"/>
    <property type="evidence" value="ECO:0007669"/>
    <property type="project" value="TreeGrafter"/>
</dbReference>
<evidence type="ECO:0000256" key="1">
    <source>
        <dbReference type="ARBA" id="ARBA00022723"/>
    </source>
</evidence>
<dbReference type="FunFam" id="3.30.160.60:FF:000739">
    <property type="entry name" value="Zgc:171418 protein"/>
    <property type="match status" value="1"/>
</dbReference>
<proteinExistence type="predicted"/>
<dbReference type="AlphaFoldDB" id="A0A7L3K3D5"/>
<evidence type="ECO:0000256" key="2">
    <source>
        <dbReference type="ARBA" id="ARBA00022737"/>
    </source>
</evidence>
<comment type="caution">
    <text evidence="7">The sequence shown here is derived from an EMBL/GenBank/DDBJ whole genome shotgun (WGS) entry which is preliminary data.</text>
</comment>
<dbReference type="EMBL" id="VZTZ01006346">
    <property type="protein sequence ID" value="NXU35060.1"/>
    <property type="molecule type" value="Genomic_DNA"/>
</dbReference>
<name>A0A7L3K3D5_9PASS</name>
<dbReference type="SUPFAM" id="SSF57667">
    <property type="entry name" value="beta-beta-alpha zinc fingers"/>
    <property type="match status" value="1"/>
</dbReference>
<dbReference type="Proteomes" id="UP000525319">
    <property type="component" value="Unassembled WGS sequence"/>
</dbReference>
<keyword evidence="3 5" id="KW-0863">Zinc-finger</keyword>